<accession>A0AAD8WH63</accession>
<dbReference type="GO" id="GO:0008270">
    <property type="term" value="F:zinc ion binding"/>
    <property type="evidence" value="ECO:0007669"/>
    <property type="project" value="UniProtKB-KW"/>
</dbReference>
<keyword evidence="4" id="KW-1185">Reference proteome</keyword>
<evidence type="ECO:0000313" key="4">
    <source>
        <dbReference type="Proteomes" id="UP001231189"/>
    </source>
</evidence>
<feature type="domain" description="CCHC-type" evidence="2">
    <location>
        <begin position="54"/>
        <end position="70"/>
    </location>
</feature>
<proteinExistence type="predicted"/>
<protein>
    <recommendedName>
        <fullName evidence="2">CCHC-type domain-containing protein</fullName>
    </recommendedName>
</protein>
<dbReference type="AlphaFoldDB" id="A0AAD8WH63"/>
<dbReference type="InterPro" id="IPR036875">
    <property type="entry name" value="Znf_CCHC_sf"/>
</dbReference>
<dbReference type="Proteomes" id="UP001231189">
    <property type="component" value="Unassembled WGS sequence"/>
</dbReference>
<gene>
    <name evidence="3" type="ORF">QYE76_049745</name>
</gene>
<dbReference type="Pfam" id="PF00098">
    <property type="entry name" value="zf-CCHC"/>
    <property type="match status" value="2"/>
</dbReference>
<reference evidence="3" key="1">
    <citation type="submission" date="2023-07" db="EMBL/GenBank/DDBJ databases">
        <title>A chromosome-level genome assembly of Lolium multiflorum.</title>
        <authorList>
            <person name="Chen Y."/>
            <person name="Copetti D."/>
            <person name="Kolliker R."/>
            <person name="Studer B."/>
        </authorList>
    </citation>
    <scope>NUCLEOTIDE SEQUENCE</scope>
    <source>
        <strain evidence="3">02402/16</strain>
        <tissue evidence="3">Leaf</tissue>
    </source>
</reference>
<comment type="caution">
    <text evidence="3">The sequence shown here is derived from an EMBL/GenBank/DDBJ whole genome shotgun (WGS) entry which is preliminary data.</text>
</comment>
<name>A0AAD8WH63_LOLMU</name>
<dbReference type="Gene3D" id="4.10.60.10">
    <property type="entry name" value="Zinc finger, CCHC-type"/>
    <property type="match status" value="1"/>
</dbReference>
<keyword evidence="1" id="KW-0863">Zinc-finger</keyword>
<dbReference type="EMBL" id="JAUUTY010000003">
    <property type="protein sequence ID" value="KAK1661586.1"/>
    <property type="molecule type" value="Genomic_DNA"/>
</dbReference>
<dbReference type="GO" id="GO:0003676">
    <property type="term" value="F:nucleic acid binding"/>
    <property type="evidence" value="ECO:0007669"/>
    <property type="project" value="InterPro"/>
</dbReference>
<keyword evidence="1" id="KW-0862">Zinc</keyword>
<sequence length="224" mass="24930">MSTPGAEFIIGTGNIGHIRANDVPTPRGCSISGGSRPGDDCGVRCGRSNGGDLRCYKCGEKGHIFMDCTKGGRSCYKCGEAGHISSHERQVGGSIRGRRLLLQLPLQLLPPPTQPAQRKLLPPLLPSRLQPVLGYLLPPPPRLQEVQPIRLLERHPVLLLMAPPLRLPPLSLRLPPRLPQHPRRLLALLLARVVGIYDRHYRRLLPRLVLRELRVCLHLFYGRL</sequence>
<dbReference type="PROSITE" id="PS50158">
    <property type="entry name" value="ZF_CCHC"/>
    <property type="match status" value="1"/>
</dbReference>
<keyword evidence="1" id="KW-0479">Metal-binding</keyword>
<dbReference type="InterPro" id="IPR001878">
    <property type="entry name" value="Znf_CCHC"/>
</dbReference>
<evidence type="ECO:0000259" key="2">
    <source>
        <dbReference type="PROSITE" id="PS50158"/>
    </source>
</evidence>
<organism evidence="3 4">
    <name type="scientific">Lolium multiflorum</name>
    <name type="common">Italian ryegrass</name>
    <name type="synonym">Lolium perenne subsp. multiflorum</name>
    <dbReference type="NCBI Taxonomy" id="4521"/>
    <lineage>
        <taxon>Eukaryota</taxon>
        <taxon>Viridiplantae</taxon>
        <taxon>Streptophyta</taxon>
        <taxon>Embryophyta</taxon>
        <taxon>Tracheophyta</taxon>
        <taxon>Spermatophyta</taxon>
        <taxon>Magnoliopsida</taxon>
        <taxon>Liliopsida</taxon>
        <taxon>Poales</taxon>
        <taxon>Poaceae</taxon>
        <taxon>BOP clade</taxon>
        <taxon>Pooideae</taxon>
        <taxon>Poodae</taxon>
        <taxon>Poeae</taxon>
        <taxon>Poeae Chloroplast Group 2 (Poeae type)</taxon>
        <taxon>Loliodinae</taxon>
        <taxon>Loliinae</taxon>
        <taxon>Lolium</taxon>
    </lineage>
</organism>
<evidence type="ECO:0000256" key="1">
    <source>
        <dbReference type="PROSITE-ProRule" id="PRU00047"/>
    </source>
</evidence>
<evidence type="ECO:0000313" key="3">
    <source>
        <dbReference type="EMBL" id="KAK1661586.1"/>
    </source>
</evidence>
<dbReference type="SUPFAM" id="SSF57756">
    <property type="entry name" value="Retrovirus zinc finger-like domains"/>
    <property type="match status" value="1"/>
</dbReference>
<dbReference type="SMART" id="SM00343">
    <property type="entry name" value="ZnF_C2HC"/>
    <property type="match status" value="2"/>
</dbReference>